<organism evidence="1 2">
    <name type="scientific">Nocardia bovistercoris</name>
    <dbReference type="NCBI Taxonomy" id="2785916"/>
    <lineage>
        <taxon>Bacteria</taxon>
        <taxon>Bacillati</taxon>
        <taxon>Actinomycetota</taxon>
        <taxon>Actinomycetes</taxon>
        <taxon>Mycobacteriales</taxon>
        <taxon>Nocardiaceae</taxon>
        <taxon>Nocardia</taxon>
    </lineage>
</organism>
<name>A0A931ICH3_9NOCA</name>
<dbReference type="Proteomes" id="UP000655751">
    <property type="component" value="Unassembled WGS sequence"/>
</dbReference>
<protein>
    <submittedName>
        <fullName evidence="1">Uncharacterized protein</fullName>
    </submittedName>
</protein>
<dbReference type="EMBL" id="JADMLG010000004">
    <property type="protein sequence ID" value="MBH0777273.1"/>
    <property type="molecule type" value="Genomic_DNA"/>
</dbReference>
<evidence type="ECO:0000313" key="1">
    <source>
        <dbReference type="EMBL" id="MBH0777273.1"/>
    </source>
</evidence>
<reference evidence="1" key="1">
    <citation type="submission" date="2020-11" db="EMBL/GenBank/DDBJ databases">
        <title>Nocardia NEAU-351.nov., a novel actinomycete isolated from the cow dung.</title>
        <authorList>
            <person name="Zhang X."/>
        </authorList>
    </citation>
    <scope>NUCLEOTIDE SEQUENCE</scope>
    <source>
        <strain evidence="1">NEAU-351</strain>
    </source>
</reference>
<proteinExistence type="predicted"/>
<evidence type="ECO:0000313" key="2">
    <source>
        <dbReference type="Proteomes" id="UP000655751"/>
    </source>
</evidence>
<comment type="caution">
    <text evidence="1">The sequence shown here is derived from an EMBL/GenBank/DDBJ whole genome shotgun (WGS) entry which is preliminary data.</text>
</comment>
<accession>A0A931ICH3</accession>
<sequence>MPAVPTRITDLAHLAEAARRLGQSDRVIQVDVSAPQVVRTPGGRVGHWLVSGEPLVGPGSSTALAEAVDRAAERDETSDAVADRWSGGALAEVMARGAEREEYSR</sequence>
<keyword evidence="2" id="KW-1185">Reference proteome</keyword>
<gene>
    <name evidence="1" type="ORF">IT779_13380</name>
</gene>
<dbReference type="RefSeq" id="WP_196149576.1">
    <property type="nucleotide sequence ID" value="NZ_JADMLG010000004.1"/>
</dbReference>
<dbReference type="AlphaFoldDB" id="A0A931ICH3"/>